<comment type="caution">
    <text evidence="1">The sequence shown here is derived from an EMBL/GenBank/DDBJ whole genome shotgun (WGS) entry which is preliminary data.</text>
</comment>
<proteinExistence type="predicted"/>
<dbReference type="PROSITE" id="PS51257">
    <property type="entry name" value="PROKAR_LIPOPROTEIN"/>
    <property type="match status" value="1"/>
</dbReference>
<reference evidence="1" key="1">
    <citation type="journal article" date="2015" name="Nature">
        <title>Complex archaea that bridge the gap between prokaryotes and eukaryotes.</title>
        <authorList>
            <person name="Spang A."/>
            <person name="Saw J.H."/>
            <person name="Jorgensen S.L."/>
            <person name="Zaremba-Niedzwiedzka K."/>
            <person name="Martijn J."/>
            <person name="Lind A.E."/>
            <person name="van Eijk R."/>
            <person name="Schleper C."/>
            <person name="Guy L."/>
            <person name="Ettema T.J."/>
        </authorList>
    </citation>
    <scope>NUCLEOTIDE SEQUENCE</scope>
</reference>
<gene>
    <name evidence="1" type="ORF">LCGC14_0000520</name>
</gene>
<sequence>MKYKIILLAILISGCASNKSLYFGTYTRIGIDASSDGVGIGAKNAALNTAPAKKDGGAFDVLGTSDLDIAYTNTVIEEVVAVGQAAICAAQKAPVADNVKAFTELLPKPSEGGSVIFGTYSSWSLLDLSWGGATSTGINFGYKRGTGVKMPIVNDNVGSVYASISVNTTDDDLVAPKTNIGGTRNVHTFATGEAAIIKASEESRALNGNDAAYAGCLSL</sequence>
<dbReference type="EMBL" id="LAZR01000001">
    <property type="protein sequence ID" value="KKO12044.1"/>
    <property type="molecule type" value="Genomic_DNA"/>
</dbReference>
<name>A0A0F9Z4B1_9ZZZZ</name>
<evidence type="ECO:0000313" key="1">
    <source>
        <dbReference type="EMBL" id="KKO12044.1"/>
    </source>
</evidence>
<dbReference type="AlphaFoldDB" id="A0A0F9Z4B1"/>
<organism evidence="1">
    <name type="scientific">marine sediment metagenome</name>
    <dbReference type="NCBI Taxonomy" id="412755"/>
    <lineage>
        <taxon>unclassified sequences</taxon>
        <taxon>metagenomes</taxon>
        <taxon>ecological metagenomes</taxon>
    </lineage>
</organism>
<protein>
    <submittedName>
        <fullName evidence="1">Uncharacterized protein</fullName>
    </submittedName>
</protein>
<accession>A0A0F9Z4B1</accession>